<dbReference type="Gene3D" id="3.40.50.150">
    <property type="entry name" value="Vaccinia Virus protein VP39"/>
    <property type="match status" value="2"/>
</dbReference>
<dbReference type="PANTHER" id="PTHR47816:SF4">
    <property type="entry name" value="RIBOSOMAL RNA SMALL SUBUNIT METHYLTRANSFERASE C"/>
    <property type="match status" value="1"/>
</dbReference>
<evidence type="ECO:0000256" key="2">
    <source>
        <dbReference type="ARBA" id="ARBA00022552"/>
    </source>
</evidence>
<keyword evidence="2" id="KW-0698">rRNA processing</keyword>
<organism evidence="7 8">
    <name type="scientific">Neptuniibacter caesariensis</name>
    <dbReference type="NCBI Taxonomy" id="207954"/>
    <lineage>
        <taxon>Bacteria</taxon>
        <taxon>Pseudomonadati</taxon>
        <taxon>Pseudomonadota</taxon>
        <taxon>Gammaproteobacteria</taxon>
        <taxon>Oceanospirillales</taxon>
        <taxon>Oceanospirillaceae</taxon>
        <taxon>Neptuniibacter</taxon>
    </lineage>
</organism>
<keyword evidence="8" id="KW-1185">Reference proteome</keyword>
<feature type="domain" description="Methyltransferase small" evidence="6">
    <location>
        <begin position="174"/>
        <end position="340"/>
    </location>
</feature>
<dbReference type="GO" id="GO:0032259">
    <property type="term" value="P:methylation"/>
    <property type="evidence" value="ECO:0007669"/>
    <property type="project" value="UniProtKB-KW"/>
</dbReference>
<protein>
    <submittedName>
        <fullName evidence="7">Probable ribosomal RNA small subunit methyltransferase</fullName>
    </submittedName>
</protein>
<evidence type="ECO:0000256" key="5">
    <source>
        <dbReference type="ARBA" id="ARBA00022691"/>
    </source>
</evidence>
<evidence type="ECO:0000259" key="6">
    <source>
        <dbReference type="Pfam" id="PF05175"/>
    </source>
</evidence>
<dbReference type="Proteomes" id="UP000002171">
    <property type="component" value="Unassembled WGS sequence"/>
</dbReference>
<accession>A0A7U8C3P1</accession>
<dbReference type="PROSITE" id="PS00092">
    <property type="entry name" value="N6_MTASE"/>
    <property type="match status" value="1"/>
</dbReference>
<evidence type="ECO:0000256" key="4">
    <source>
        <dbReference type="ARBA" id="ARBA00022679"/>
    </source>
</evidence>
<dbReference type="GO" id="GO:0006364">
    <property type="term" value="P:rRNA processing"/>
    <property type="evidence" value="ECO:0007669"/>
    <property type="project" value="UniProtKB-KW"/>
</dbReference>
<comment type="caution">
    <text evidence="7">The sequence shown here is derived from an EMBL/GenBank/DDBJ whole genome shotgun (WGS) entry which is preliminary data.</text>
</comment>
<dbReference type="InterPro" id="IPR002052">
    <property type="entry name" value="DNA_methylase_N6_adenine_CS"/>
</dbReference>
<dbReference type="SUPFAM" id="SSF53335">
    <property type="entry name" value="S-adenosyl-L-methionine-dependent methyltransferases"/>
    <property type="match status" value="2"/>
</dbReference>
<reference evidence="7 8" key="1">
    <citation type="submission" date="2006-02" db="EMBL/GenBank/DDBJ databases">
        <authorList>
            <person name="Pinhassi J."/>
            <person name="Pedros-Alio C."/>
            <person name="Ferriera S."/>
            <person name="Johnson J."/>
            <person name="Kravitz S."/>
            <person name="Halpern A."/>
            <person name="Remington K."/>
            <person name="Beeson K."/>
            <person name="Tran B."/>
            <person name="Rogers Y.-H."/>
            <person name="Friedman R."/>
            <person name="Venter J.C."/>
        </authorList>
    </citation>
    <scope>NUCLEOTIDE SEQUENCE [LARGE SCALE GENOMIC DNA]</scope>
    <source>
        <strain evidence="7 8">MED92</strain>
    </source>
</reference>
<evidence type="ECO:0000256" key="3">
    <source>
        <dbReference type="ARBA" id="ARBA00022603"/>
    </source>
</evidence>
<dbReference type="GO" id="GO:0003676">
    <property type="term" value="F:nucleic acid binding"/>
    <property type="evidence" value="ECO:0007669"/>
    <property type="project" value="InterPro"/>
</dbReference>
<keyword evidence="5" id="KW-0949">S-adenosyl-L-methionine</keyword>
<dbReference type="AlphaFoldDB" id="A0A7U8C3P1"/>
<sequence length="346" mass="38841">MSDTAFNQLVPFLQKAEGRYLWIADENLLSAQLSPSDNIQVITNRIDLEARLLNQGWKVFFSDYDFSIIEDNSLDSIIYRVSKEKPVVHHVINESYRCLKPGGQLIMAGDKGEGIKTYFSKGKKLFGDGQSVKATKDIWQVTLHKLKSDKAEPLDDKDYPTLRVTVADEQFDYYSKPGVFGWDKVDKGSAFLIEHLDQFLMTLPEPPKNALDLGCGYGYLSLNISQLDIPVTASDNNAAAILACQRNFDRYPINGKVIPASCAEGISEKFDLIICNPPFHAGFSVDGDLTDRFLKATHDRLNERGVACFVTNLHIPLERKALQYFHQAECIAANGNFKLVRLTHKA</sequence>
<keyword evidence="3 7" id="KW-0489">Methyltransferase</keyword>
<evidence type="ECO:0000256" key="1">
    <source>
        <dbReference type="ARBA" id="ARBA00022490"/>
    </source>
</evidence>
<keyword evidence="1" id="KW-0963">Cytoplasm</keyword>
<name>A0A7U8C3P1_NEPCE</name>
<dbReference type="InterPro" id="IPR007848">
    <property type="entry name" value="Small_mtfrase_dom"/>
</dbReference>
<keyword evidence="4 7" id="KW-0808">Transferase</keyword>
<dbReference type="GO" id="GO:0008170">
    <property type="term" value="F:N-methyltransferase activity"/>
    <property type="evidence" value="ECO:0007669"/>
    <property type="project" value="UniProtKB-ARBA"/>
</dbReference>
<evidence type="ECO:0000313" key="8">
    <source>
        <dbReference type="Proteomes" id="UP000002171"/>
    </source>
</evidence>
<gene>
    <name evidence="7" type="ORF">MED92_17565</name>
</gene>
<dbReference type="GO" id="GO:0008757">
    <property type="term" value="F:S-adenosylmethionine-dependent methyltransferase activity"/>
    <property type="evidence" value="ECO:0007669"/>
    <property type="project" value="InterPro"/>
</dbReference>
<dbReference type="InterPro" id="IPR029063">
    <property type="entry name" value="SAM-dependent_MTases_sf"/>
</dbReference>
<dbReference type="PANTHER" id="PTHR47816">
    <property type="entry name" value="RIBOSOMAL RNA SMALL SUBUNIT METHYLTRANSFERASE C"/>
    <property type="match status" value="1"/>
</dbReference>
<dbReference type="CDD" id="cd02440">
    <property type="entry name" value="AdoMet_MTases"/>
    <property type="match status" value="1"/>
</dbReference>
<dbReference type="EMBL" id="AAOW01000030">
    <property type="protein sequence ID" value="EAR59874.1"/>
    <property type="molecule type" value="Genomic_DNA"/>
</dbReference>
<dbReference type="RefSeq" id="WP_007021174.1">
    <property type="nucleotide sequence ID" value="NZ_CH724125.1"/>
</dbReference>
<evidence type="ECO:0000313" key="7">
    <source>
        <dbReference type="EMBL" id="EAR59874.1"/>
    </source>
</evidence>
<dbReference type="InterPro" id="IPR046977">
    <property type="entry name" value="RsmC/RlmG"/>
</dbReference>
<proteinExistence type="predicted"/>
<dbReference type="Pfam" id="PF05175">
    <property type="entry name" value="MTS"/>
    <property type="match status" value="1"/>
</dbReference>
<dbReference type="OrthoDB" id="29650at2"/>